<feature type="domain" description="Soluble ligand binding" evidence="3">
    <location>
        <begin position="101"/>
        <end position="153"/>
    </location>
</feature>
<dbReference type="Gene3D" id="3.10.560.10">
    <property type="entry name" value="Outer membrane lipoprotein wza domain like"/>
    <property type="match status" value="1"/>
</dbReference>
<dbReference type="InterPro" id="IPR019554">
    <property type="entry name" value="Soluble_ligand-bd"/>
</dbReference>
<reference evidence="4 5" key="1">
    <citation type="journal article" date="2017" name="Int. J. Syst. Evol. Microbiol.">
        <title>Erythrobacter aquimixticola sp. nov., isolated from the junction between the ocean and a freshwater spring.</title>
        <authorList>
            <person name="Park S."/>
            <person name="Jung Y.T."/>
            <person name="Choi S.J."/>
            <person name="Yoon J.H."/>
        </authorList>
    </citation>
    <scope>NUCLEOTIDE SEQUENCE [LARGE SCALE GENOMIC DNA]</scope>
    <source>
        <strain evidence="4 5">JSSK-14</strain>
    </source>
</reference>
<evidence type="ECO:0000313" key="4">
    <source>
        <dbReference type="EMBL" id="RJY08763.1"/>
    </source>
</evidence>
<dbReference type="Pfam" id="PF02563">
    <property type="entry name" value="Poly_export"/>
    <property type="match status" value="1"/>
</dbReference>
<keyword evidence="1" id="KW-0732">Signal</keyword>
<dbReference type="GO" id="GO:0015159">
    <property type="term" value="F:polysaccharide transmembrane transporter activity"/>
    <property type="evidence" value="ECO:0007669"/>
    <property type="project" value="InterPro"/>
</dbReference>
<evidence type="ECO:0000259" key="2">
    <source>
        <dbReference type="Pfam" id="PF02563"/>
    </source>
</evidence>
<protein>
    <submittedName>
        <fullName evidence="4">Polysaccharide export protein</fullName>
    </submittedName>
</protein>
<dbReference type="InterPro" id="IPR049712">
    <property type="entry name" value="Poly_export"/>
</dbReference>
<proteinExistence type="predicted"/>
<feature type="domain" description="Polysaccharide export protein N-terminal" evidence="2">
    <location>
        <begin position="20"/>
        <end position="90"/>
    </location>
</feature>
<dbReference type="PANTHER" id="PTHR33619:SF3">
    <property type="entry name" value="POLYSACCHARIDE EXPORT PROTEIN GFCE-RELATED"/>
    <property type="match status" value="1"/>
</dbReference>
<gene>
    <name evidence="4" type="ORF">D6201_04775</name>
</gene>
<dbReference type="Proteomes" id="UP000285232">
    <property type="component" value="Unassembled WGS sequence"/>
</dbReference>
<sequence>MDVAVGTLPAPQAVDFMAEPTTQAVRPLDVIEVSVFGVEDLSLTVQVGADGVLDYPLAGEVPAAGMTTTQVSAELEDRLRSTYVRNPDVTSRIIERAEQLITVGGQIERPGRFPVEAPVTLLEALALGGGITPEANRRELLIFREVDGERYIGIYNVSGIQRGNYPDPMVYPNDIVMVGENEALARVQRVVGIVSSITSPLILLERVLR</sequence>
<evidence type="ECO:0000256" key="1">
    <source>
        <dbReference type="ARBA" id="ARBA00022729"/>
    </source>
</evidence>
<evidence type="ECO:0000313" key="5">
    <source>
        <dbReference type="Proteomes" id="UP000285232"/>
    </source>
</evidence>
<comment type="caution">
    <text evidence="4">The sequence shown here is derived from an EMBL/GenBank/DDBJ whole genome shotgun (WGS) entry which is preliminary data.</text>
</comment>
<dbReference type="InterPro" id="IPR003715">
    <property type="entry name" value="Poly_export_N"/>
</dbReference>
<dbReference type="OrthoDB" id="8410640at2"/>
<dbReference type="RefSeq" id="WP_133303943.1">
    <property type="nucleotide sequence ID" value="NZ_RAHX01000001.1"/>
</dbReference>
<organism evidence="4 5">
    <name type="scientific">Aurantiacibacter aquimixticola</name>
    <dbReference type="NCBI Taxonomy" id="1958945"/>
    <lineage>
        <taxon>Bacteria</taxon>
        <taxon>Pseudomonadati</taxon>
        <taxon>Pseudomonadota</taxon>
        <taxon>Alphaproteobacteria</taxon>
        <taxon>Sphingomonadales</taxon>
        <taxon>Erythrobacteraceae</taxon>
        <taxon>Aurantiacibacter</taxon>
    </lineage>
</organism>
<accession>A0A419RSI4</accession>
<dbReference type="EMBL" id="RAHX01000001">
    <property type="protein sequence ID" value="RJY08763.1"/>
    <property type="molecule type" value="Genomic_DNA"/>
</dbReference>
<keyword evidence="5" id="KW-1185">Reference proteome</keyword>
<dbReference type="PANTHER" id="PTHR33619">
    <property type="entry name" value="POLYSACCHARIDE EXPORT PROTEIN GFCE-RELATED"/>
    <property type="match status" value="1"/>
</dbReference>
<dbReference type="Pfam" id="PF10531">
    <property type="entry name" value="SLBB"/>
    <property type="match status" value="1"/>
</dbReference>
<dbReference type="AlphaFoldDB" id="A0A419RSI4"/>
<name>A0A419RSI4_9SPHN</name>
<dbReference type="Gene3D" id="3.30.1950.10">
    <property type="entry name" value="wza like domain"/>
    <property type="match status" value="1"/>
</dbReference>
<evidence type="ECO:0000259" key="3">
    <source>
        <dbReference type="Pfam" id="PF10531"/>
    </source>
</evidence>